<feature type="signal peptide" evidence="1">
    <location>
        <begin position="1"/>
        <end position="27"/>
    </location>
</feature>
<accession>A0A8I1LCT9</accession>
<dbReference type="RefSeq" id="WP_200435744.1">
    <property type="nucleotide sequence ID" value="NZ_JAEHFL010000007.1"/>
</dbReference>
<keyword evidence="3" id="KW-1185">Reference proteome</keyword>
<gene>
    <name evidence="2" type="ORF">JDP02_05750</name>
</gene>
<dbReference type="GO" id="GO:0004806">
    <property type="term" value="F:triacylglycerol lipase activity"/>
    <property type="evidence" value="ECO:0007669"/>
    <property type="project" value="InterPro"/>
</dbReference>
<dbReference type="Gene3D" id="1.10.260.130">
    <property type="match status" value="1"/>
</dbReference>
<dbReference type="PIRSF" id="PIRSF029171">
    <property type="entry name" value="Esterase_LipA"/>
    <property type="match status" value="1"/>
</dbReference>
<sequence>MEKICIRLLAVCSLILGSLLVPPAAQAAVTSARPSPHVLDGVGRGQVFTYDTTTDGGQPIQASATLYEPKAPWRGKGERPTIIFAPGTRGAGDQCAPSRAGMGLGSVGLSKVGSPTINANYEYGFYMGALHHGARVIVADLIGLGMPGHHTYVNHIEEAHAMLDAARSGLELAHAPKDAPIGFAGYSQGGGASLAAAEFADSYAPELNVAGTYSGAPPADLPKVMKAIDGSSIVHVLGYAINGFAERDPQFRDAVLEEFNPRGIDFLRSAATSCTGDSILMWGFSSTRQLTRTGESLSELVERKPVIKETLLRQNQGKHPLKGPAMIASSPHDDLIPHEQVRAVAGAYCQMGGTVDFMAAPGTATIPGAGADHALPLYINIPVGLKYLFDRFDGKPAPSNCAG</sequence>
<name>A0A8I1LCT9_9CORY</name>
<dbReference type="Pfam" id="PF03583">
    <property type="entry name" value="LIP"/>
    <property type="match status" value="1"/>
</dbReference>
<feature type="chain" id="PRO_5034980388" evidence="1">
    <location>
        <begin position="28"/>
        <end position="403"/>
    </location>
</feature>
<evidence type="ECO:0000313" key="2">
    <source>
        <dbReference type="EMBL" id="MBK3428019.1"/>
    </source>
</evidence>
<keyword evidence="1" id="KW-0732">Signal</keyword>
<dbReference type="AlphaFoldDB" id="A0A8I1LCT9"/>
<dbReference type="InterPro" id="IPR005152">
    <property type="entry name" value="Lipase_secreted"/>
</dbReference>
<proteinExistence type="predicted"/>
<comment type="caution">
    <text evidence="2">The sequence shown here is derived from an EMBL/GenBank/DDBJ whole genome shotgun (WGS) entry which is preliminary data.</text>
</comment>
<evidence type="ECO:0000256" key="1">
    <source>
        <dbReference type="SAM" id="SignalP"/>
    </source>
</evidence>
<dbReference type="SUPFAM" id="SSF53474">
    <property type="entry name" value="alpha/beta-Hydrolases"/>
    <property type="match status" value="1"/>
</dbReference>
<reference evidence="2 3" key="1">
    <citation type="submission" date="2020-12" db="EMBL/GenBank/DDBJ databases">
        <title>Draft genome sequence of the commensal strain Corynebacterium tuberculostearicum MFP09/CIP 102622 isolated from human skin.</title>
        <authorList>
            <person name="Boukerb A.M."/>
            <person name="Janvier X."/>
            <person name="Feuilloley M.G.J."/>
            <person name="Groboillot A."/>
        </authorList>
    </citation>
    <scope>NUCLEOTIDE SEQUENCE [LARGE SCALE GENOMIC DNA]</scope>
    <source>
        <strain evidence="2 3">CIP 102622</strain>
    </source>
</reference>
<organism evidence="2 3">
    <name type="scientific">Corynebacterium tuberculostearicum</name>
    <dbReference type="NCBI Taxonomy" id="38304"/>
    <lineage>
        <taxon>Bacteria</taxon>
        <taxon>Bacillati</taxon>
        <taxon>Actinomycetota</taxon>
        <taxon>Actinomycetes</taxon>
        <taxon>Mycobacteriales</taxon>
        <taxon>Corynebacteriaceae</taxon>
        <taxon>Corynebacterium</taxon>
    </lineage>
</organism>
<protein>
    <submittedName>
        <fullName evidence="2">Lipase</fullName>
    </submittedName>
</protein>
<dbReference type="EMBL" id="JAEHFL010000007">
    <property type="protein sequence ID" value="MBK3428019.1"/>
    <property type="molecule type" value="Genomic_DNA"/>
</dbReference>
<dbReference type="Gene3D" id="3.40.50.1820">
    <property type="entry name" value="alpha/beta hydrolase"/>
    <property type="match status" value="1"/>
</dbReference>
<dbReference type="InterPro" id="IPR029058">
    <property type="entry name" value="AB_hydrolase_fold"/>
</dbReference>
<dbReference type="PANTHER" id="PTHR34853">
    <property type="match status" value="1"/>
</dbReference>
<dbReference type="GO" id="GO:0016042">
    <property type="term" value="P:lipid catabolic process"/>
    <property type="evidence" value="ECO:0007669"/>
    <property type="project" value="InterPro"/>
</dbReference>
<dbReference type="Proteomes" id="UP000603369">
    <property type="component" value="Unassembled WGS sequence"/>
</dbReference>
<evidence type="ECO:0000313" key="3">
    <source>
        <dbReference type="Proteomes" id="UP000603369"/>
    </source>
</evidence>
<dbReference type="PANTHER" id="PTHR34853:SF1">
    <property type="entry name" value="LIPASE 5"/>
    <property type="match status" value="1"/>
</dbReference>